<keyword evidence="4 5" id="KW-0472">Membrane</keyword>
<dbReference type="Pfam" id="PF04932">
    <property type="entry name" value="Wzy_C"/>
    <property type="match status" value="1"/>
</dbReference>
<feature type="transmembrane region" description="Helical" evidence="5">
    <location>
        <begin position="552"/>
        <end position="569"/>
    </location>
</feature>
<dbReference type="EMBL" id="JBHLWN010000048">
    <property type="protein sequence ID" value="MFC0213248.1"/>
    <property type="molecule type" value="Genomic_DNA"/>
</dbReference>
<feature type="transmembrane region" description="Helical" evidence="5">
    <location>
        <begin position="317"/>
        <end position="337"/>
    </location>
</feature>
<feature type="transmembrane region" description="Helical" evidence="5">
    <location>
        <begin position="458"/>
        <end position="477"/>
    </location>
</feature>
<comment type="subcellular location">
    <subcellularLocation>
        <location evidence="1">Membrane</location>
        <topology evidence="1">Multi-pass membrane protein</topology>
    </subcellularLocation>
</comment>
<dbReference type="PANTHER" id="PTHR37422:SF13">
    <property type="entry name" value="LIPOPOLYSACCHARIDE BIOSYNTHESIS PROTEIN PA4999-RELATED"/>
    <property type="match status" value="1"/>
</dbReference>
<protein>
    <submittedName>
        <fullName evidence="7">O-antigen ligase family protein</fullName>
    </submittedName>
</protein>
<evidence type="ECO:0000256" key="3">
    <source>
        <dbReference type="ARBA" id="ARBA00022989"/>
    </source>
</evidence>
<comment type="caution">
    <text evidence="7">The sequence shown here is derived from an EMBL/GenBank/DDBJ whole genome shotgun (WGS) entry which is preliminary data.</text>
</comment>
<keyword evidence="7" id="KW-0436">Ligase</keyword>
<evidence type="ECO:0000256" key="1">
    <source>
        <dbReference type="ARBA" id="ARBA00004141"/>
    </source>
</evidence>
<dbReference type="Gene3D" id="1.25.40.10">
    <property type="entry name" value="Tetratricopeptide repeat domain"/>
    <property type="match status" value="1"/>
</dbReference>
<name>A0ABV6DKR3_9BACL</name>
<dbReference type="GO" id="GO:0016874">
    <property type="term" value="F:ligase activity"/>
    <property type="evidence" value="ECO:0007669"/>
    <property type="project" value="UniProtKB-KW"/>
</dbReference>
<feature type="domain" description="O-antigen ligase-related" evidence="6">
    <location>
        <begin position="240"/>
        <end position="466"/>
    </location>
</feature>
<keyword evidence="8" id="KW-1185">Reference proteome</keyword>
<dbReference type="RefSeq" id="WP_377470536.1">
    <property type="nucleotide sequence ID" value="NZ_JBHLWN010000048.1"/>
</dbReference>
<feature type="transmembrane region" description="Helical" evidence="5">
    <location>
        <begin position="25"/>
        <end position="43"/>
    </location>
</feature>
<accession>A0ABV6DKR3</accession>
<feature type="transmembrane region" description="Helical" evidence="5">
    <location>
        <begin position="489"/>
        <end position="507"/>
    </location>
</feature>
<evidence type="ECO:0000313" key="8">
    <source>
        <dbReference type="Proteomes" id="UP001589776"/>
    </source>
</evidence>
<dbReference type="Proteomes" id="UP001589776">
    <property type="component" value="Unassembled WGS sequence"/>
</dbReference>
<dbReference type="InterPro" id="IPR051533">
    <property type="entry name" value="WaaL-like"/>
</dbReference>
<keyword evidence="3 5" id="KW-1133">Transmembrane helix</keyword>
<feature type="transmembrane region" description="Helical" evidence="5">
    <location>
        <begin position="118"/>
        <end position="135"/>
    </location>
</feature>
<feature type="transmembrane region" description="Helical" evidence="5">
    <location>
        <begin position="513"/>
        <end position="531"/>
    </location>
</feature>
<feature type="transmembrane region" description="Helical" evidence="5">
    <location>
        <begin position="142"/>
        <end position="164"/>
    </location>
</feature>
<feature type="transmembrane region" description="Helical" evidence="5">
    <location>
        <begin position="207"/>
        <end position="226"/>
    </location>
</feature>
<keyword evidence="2 5" id="KW-0812">Transmembrane</keyword>
<feature type="transmembrane region" description="Helical" evidence="5">
    <location>
        <begin position="256"/>
        <end position="273"/>
    </location>
</feature>
<gene>
    <name evidence="7" type="ORF">ACFFK0_12440</name>
</gene>
<feature type="transmembrane region" description="Helical" evidence="5">
    <location>
        <begin position="233"/>
        <end position="250"/>
    </location>
</feature>
<evidence type="ECO:0000259" key="6">
    <source>
        <dbReference type="Pfam" id="PF04932"/>
    </source>
</evidence>
<feature type="transmembrane region" description="Helical" evidence="5">
    <location>
        <begin position="93"/>
        <end position="112"/>
    </location>
</feature>
<feature type="transmembrane region" description="Helical" evidence="5">
    <location>
        <begin position="280"/>
        <end position="297"/>
    </location>
</feature>
<reference evidence="7 8" key="1">
    <citation type="submission" date="2024-09" db="EMBL/GenBank/DDBJ databases">
        <authorList>
            <person name="Sun Q."/>
            <person name="Mori K."/>
        </authorList>
    </citation>
    <scope>NUCLEOTIDE SEQUENCE [LARGE SCALE GENOMIC DNA]</scope>
    <source>
        <strain evidence="7 8">CCM 7759</strain>
    </source>
</reference>
<organism evidence="7 8">
    <name type="scientific">Paenibacillus chartarius</name>
    <dbReference type="NCBI Taxonomy" id="747481"/>
    <lineage>
        <taxon>Bacteria</taxon>
        <taxon>Bacillati</taxon>
        <taxon>Bacillota</taxon>
        <taxon>Bacilli</taxon>
        <taxon>Bacillales</taxon>
        <taxon>Paenibacillaceae</taxon>
        <taxon>Paenibacillus</taxon>
    </lineage>
</organism>
<dbReference type="InterPro" id="IPR011990">
    <property type="entry name" value="TPR-like_helical_dom_sf"/>
</dbReference>
<evidence type="ECO:0000313" key="7">
    <source>
        <dbReference type="EMBL" id="MFC0213248.1"/>
    </source>
</evidence>
<feature type="transmembrane region" description="Helical" evidence="5">
    <location>
        <begin position="63"/>
        <end position="81"/>
    </location>
</feature>
<proteinExistence type="predicted"/>
<sequence length="831" mass="93109">MSTKTNVYAAGRKSEMSATVEKSSIIFWILNVFVVAFLFWAPFQRGLFNGGNYEFERPIYSSLVWTAIILFLSALLSFFIYRIRDQKDVLTALVLFMPLSYTVSLTTAASSLLAANMVLIQLLYATFFILGVFLTKNKLGTSIVVGSILASGYIVVLFGLLYWLGNKEFIDAIVGWFAYMDPATNDYRDAVMTDSNGLRLTAVFQYANSYAAFLIAFMLAALFYIVKARKWHTALPHALMVVPIIVSFWLTLSRGALVIVPAVFLVMLFFMSIKRQIISILNLVLGFGASLLILSKVTEVGTQLQKQPSGALSWEGWSALLIASIVFAAFAIAIQLFLEPLLERSTGRFNARKSAPFILPVIAVVAAALGAVLLLGDTPVRNMLPENIKFRLANINFEQNSVLERVTFYNDAMKLFKDYPIIGAGGGGWAALYEKYQNNPYTSRQAHNFLLQYLVETGLLGLLSFVGFVAAIFWFYIRSFIRSTAEQRDQYFLFFIVAVALLAHSLIDFDMSYVYLGALVFLSLGGILGGTDSQPIRIRTDSLVLHKAFPSLLLLLSVVMFIFSARLLGADSDYRQSLEIIKTNKNYNDIVRPLDSAINQHPNHPDYVLTGQLSKIGLLVQVYNQTKDEKFMTEAQTLLDNLAKAEPHNRSVVLQRINFLQMQNKLPEALDLMTKELPNFPWYIDMYENQMAMSVDLANQSRAQNNLQAADKYLSLALDSYSTVLKQIEHLKTLPKGQLQGRPFDVTPTIAMLIGQVHYARGDFAAAAALMKPYVTDNMDDEVNRTLVRWFVASLQKQGQNDQSLYDKLIAKDPNEKNVIASILVSNTQIK</sequence>
<feature type="transmembrane region" description="Helical" evidence="5">
    <location>
        <begin position="357"/>
        <end position="376"/>
    </location>
</feature>
<evidence type="ECO:0000256" key="4">
    <source>
        <dbReference type="ARBA" id="ARBA00023136"/>
    </source>
</evidence>
<dbReference type="PANTHER" id="PTHR37422">
    <property type="entry name" value="TEICHURONIC ACID BIOSYNTHESIS PROTEIN TUAE"/>
    <property type="match status" value="1"/>
</dbReference>
<evidence type="ECO:0000256" key="5">
    <source>
        <dbReference type="SAM" id="Phobius"/>
    </source>
</evidence>
<evidence type="ECO:0000256" key="2">
    <source>
        <dbReference type="ARBA" id="ARBA00022692"/>
    </source>
</evidence>
<dbReference type="InterPro" id="IPR007016">
    <property type="entry name" value="O-antigen_ligase-rel_domated"/>
</dbReference>